<sequence length="408" mass="48377">MERHLVKSLMMCEGSELKMLYILLVNLPVNLLSGRQEKVDSFINEQMALLAEKNEVKLQVDIFLEMTRICKLKGLDYAEQDNLFLQSRKIVNYTFKEYTKNEKSINTMEIVTVQQKLRELFDLEDIDHAAIQMLADQNVRKRIMANNRLVSKQAARQKLLGVITAILLSKDVPPLREQDIYHFINEWKNRYEEYMNLHQQLIELKTERDGAQNDYDENQRIINDIQKQIRHANQQILLEKKTLQSILKYADLDQLHVNDSFEANRQAYEQIQQKIGKLYRRKHSHSDNKKLWSKINAGLTSVSISVQVKNQERKASYYLSEMVEDLLVSNVAYREAEQKKIKDWEQKIKDLTKWENQHKTYQERLKKELIQWKYQVVHIQKSIKELAKENYGLADLDVPIDEPLLLEE</sequence>
<accession>A0A1H9M6D1</accession>
<reference evidence="2 3" key="1">
    <citation type="submission" date="2016-10" db="EMBL/GenBank/DDBJ databases">
        <authorList>
            <person name="de Groot N.N."/>
        </authorList>
    </citation>
    <scope>NUCLEOTIDE SEQUENCE [LARGE SCALE GENOMIC DNA]</scope>
    <source>
        <strain evidence="2 3">CGMCC 1.7727</strain>
    </source>
</reference>
<gene>
    <name evidence="2" type="ORF">SAMN04487944_101569</name>
</gene>
<protein>
    <submittedName>
        <fullName evidence="2">Uncharacterized protein</fullName>
    </submittedName>
</protein>
<keyword evidence="3" id="KW-1185">Reference proteome</keyword>
<name>A0A1H9M6D1_9BACI</name>
<dbReference type="Proteomes" id="UP000199687">
    <property type="component" value="Unassembled WGS sequence"/>
</dbReference>
<dbReference type="STRING" id="531814.SAMN04487944_101569"/>
<dbReference type="OrthoDB" id="2675821at2"/>
<feature type="coiled-coil region" evidence="1">
    <location>
        <begin position="184"/>
        <end position="235"/>
    </location>
</feature>
<dbReference type="EMBL" id="FOGL01000001">
    <property type="protein sequence ID" value="SER19029.1"/>
    <property type="molecule type" value="Genomic_DNA"/>
</dbReference>
<organism evidence="2 3">
    <name type="scientific">Gracilibacillus ureilyticus</name>
    <dbReference type="NCBI Taxonomy" id="531814"/>
    <lineage>
        <taxon>Bacteria</taxon>
        <taxon>Bacillati</taxon>
        <taxon>Bacillota</taxon>
        <taxon>Bacilli</taxon>
        <taxon>Bacillales</taxon>
        <taxon>Bacillaceae</taxon>
        <taxon>Gracilibacillus</taxon>
    </lineage>
</organism>
<evidence type="ECO:0000313" key="2">
    <source>
        <dbReference type="EMBL" id="SER19029.1"/>
    </source>
</evidence>
<evidence type="ECO:0000313" key="3">
    <source>
        <dbReference type="Proteomes" id="UP000199687"/>
    </source>
</evidence>
<evidence type="ECO:0000256" key="1">
    <source>
        <dbReference type="SAM" id="Coils"/>
    </source>
</evidence>
<proteinExistence type="predicted"/>
<dbReference type="AlphaFoldDB" id="A0A1H9M6D1"/>
<keyword evidence="1" id="KW-0175">Coiled coil</keyword>
<dbReference type="RefSeq" id="WP_089738734.1">
    <property type="nucleotide sequence ID" value="NZ_FOGL01000001.1"/>
</dbReference>